<name>A0A2U1LL30_ARTAN</name>
<dbReference type="Gene3D" id="3.20.20.140">
    <property type="entry name" value="Metal-dependent hydrolases"/>
    <property type="match status" value="1"/>
</dbReference>
<dbReference type="InterPro" id="IPR001130">
    <property type="entry name" value="TatD-like"/>
</dbReference>
<dbReference type="GO" id="GO:0016616">
    <property type="term" value="F:oxidoreductase activity, acting on the CH-OH group of donors, NAD or NADP as acceptor"/>
    <property type="evidence" value="ECO:0007669"/>
    <property type="project" value="UniProtKB-ARBA"/>
</dbReference>
<dbReference type="Proteomes" id="UP000245207">
    <property type="component" value="Unassembled WGS sequence"/>
</dbReference>
<dbReference type="SUPFAM" id="SSF51735">
    <property type="entry name" value="NAD(P)-binding Rossmann-fold domains"/>
    <property type="match status" value="1"/>
</dbReference>
<dbReference type="PANTHER" id="PTHR10060">
    <property type="entry name" value="TATD FAMILY DEOXYRIBONUCLEASE"/>
    <property type="match status" value="1"/>
</dbReference>
<accession>A0A2U1LL30</accession>
<dbReference type="GO" id="GO:0005829">
    <property type="term" value="C:cytosol"/>
    <property type="evidence" value="ECO:0007669"/>
    <property type="project" value="TreeGrafter"/>
</dbReference>
<dbReference type="InterPro" id="IPR013187">
    <property type="entry name" value="F-box-assoc_dom_typ3"/>
</dbReference>
<evidence type="ECO:0000256" key="2">
    <source>
        <dbReference type="ARBA" id="ARBA00022722"/>
    </source>
</evidence>
<dbReference type="InterPro" id="IPR008927">
    <property type="entry name" value="6-PGluconate_DH-like_C_sf"/>
</dbReference>
<dbReference type="SUPFAM" id="SSF48179">
    <property type="entry name" value="6-phosphogluconate dehydrogenase C-terminal domain-like"/>
    <property type="match status" value="1"/>
</dbReference>
<comment type="caution">
    <text evidence="7">The sequence shown here is derived from an EMBL/GenBank/DDBJ whole genome shotgun (WGS) entry which is preliminary data.</text>
</comment>
<comment type="similarity">
    <text evidence="1">Belongs to the metallo-dependent hydrolases superfamily. TatD-type hydrolase family.</text>
</comment>
<keyword evidence="4" id="KW-0378">Hydrolase</keyword>
<dbReference type="OrthoDB" id="5319261at2759"/>
<dbReference type="GO" id="GO:0046872">
    <property type="term" value="F:metal ion binding"/>
    <property type="evidence" value="ECO:0007669"/>
    <property type="project" value="UniProtKB-KW"/>
</dbReference>
<protein>
    <submittedName>
        <fullName evidence="7">TatD family</fullName>
    </submittedName>
</protein>
<keyword evidence="8" id="KW-1185">Reference proteome</keyword>
<evidence type="ECO:0000259" key="6">
    <source>
        <dbReference type="Pfam" id="PF08268"/>
    </source>
</evidence>
<keyword evidence="3" id="KW-0479">Metal-binding</keyword>
<evidence type="ECO:0000256" key="5">
    <source>
        <dbReference type="SAM" id="Coils"/>
    </source>
</evidence>
<evidence type="ECO:0000256" key="3">
    <source>
        <dbReference type="ARBA" id="ARBA00022723"/>
    </source>
</evidence>
<evidence type="ECO:0000313" key="8">
    <source>
        <dbReference type="Proteomes" id="UP000245207"/>
    </source>
</evidence>
<organism evidence="7 8">
    <name type="scientific">Artemisia annua</name>
    <name type="common">Sweet wormwood</name>
    <dbReference type="NCBI Taxonomy" id="35608"/>
    <lineage>
        <taxon>Eukaryota</taxon>
        <taxon>Viridiplantae</taxon>
        <taxon>Streptophyta</taxon>
        <taxon>Embryophyta</taxon>
        <taxon>Tracheophyta</taxon>
        <taxon>Spermatophyta</taxon>
        <taxon>Magnoliopsida</taxon>
        <taxon>eudicotyledons</taxon>
        <taxon>Gunneridae</taxon>
        <taxon>Pentapetalae</taxon>
        <taxon>asterids</taxon>
        <taxon>campanulids</taxon>
        <taxon>Asterales</taxon>
        <taxon>Asteraceae</taxon>
        <taxon>Asteroideae</taxon>
        <taxon>Anthemideae</taxon>
        <taxon>Artemisiinae</taxon>
        <taxon>Artemisia</taxon>
    </lineage>
</organism>
<keyword evidence="5" id="KW-0175">Coiled coil</keyword>
<evidence type="ECO:0000256" key="1">
    <source>
        <dbReference type="ARBA" id="ARBA00009275"/>
    </source>
</evidence>
<dbReference type="NCBIfam" id="TIGR01640">
    <property type="entry name" value="F_box_assoc_1"/>
    <property type="match status" value="1"/>
</dbReference>
<dbReference type="Pfam" id="PF08268">
    <property type="entry name" value="FBA_3"/>
    <property type="match status" value="1"/>
</dbReference>
<dbReference type="STRING" id="35608.A0A2U1LL30"/>
<dbReference type="SUPFAM" id="SSF51556">
    <property type="entry name" value="Metallo-dependent hydrolases"/>
    <property type="match status" value="1"/>
</dbReference>
<dbReference type="InterPro" id="IPR050891">
    <property type="entry name" value="TatD-type_Hydrolase"/>
</dbReference>
<dbReference type="EMBL" id="PKPP01008823">
    <property type="protein sequence ID" value="PWA49692.1"/>
    <property type="molecule type" value="Genomic_DNA"/>
</dbReference>
<dbReference type="InterPro" id="IPR017451">
    <property type="entry name" value="F-box-assoc_interact_dom"/>
</dbReference>
<dbReference type="InterPro" id="IPR032466">
    <property type="entry name" value="Metal_Hydrolase"/>
</dbReference>
<feature type="domain" description="F-box associated beta-propeller type 3" evidence="6">
    <location>
        <begin position="72"/>
        <end position="275"/>
    </location>
</feature>
<dbReference type="GO" id="GO:0008296">
    <property type="term" value="F:3'-5'-DNA exonuclease activity"/>
    <property type="evidence" value="ECO:0007669"/>
    <property type="project" value="TreeGrafter"/>
</dbReference>
<evidence type="ECO:0000256" key="4">
    <source>
        <dbReference type="ARBA" id="ARBA00022801"/>
    </source>
</evidence>
<dbReference type="Gene3D" id="1.10.1040.10">
    <property type="entry name" value="N-(1-d-carboxylethyl)-l-norvaline Dehydrogenase, domain 2"/>
    <property type="match status" value="1"/>
</dbReference>
<dbReference type="InterPro" id="IPR036291">
    <property type="entry name" value="NAD(P)-bd_dom_sf"/>
</dbReference>
<dbReference type="Pfam" id="PF01026">
    <property type="entry name" value="TatD_DNase"/>
    <property type="match status" value="1"/>
</dbReference>
<proteinExistence type="inferred from homology"/>
<feature type="coiled-coil region" evidence="5">
    <location>
        <begin position="343"/>
        <end position="370"/>
    </location>
</feature>
<dbReference type="PANTHER" id="PTHR10060:SF15">
    <property type="entry name" value="DEOXYRIBONUCLEASE TATDN1"/>
    <property type="match status" value="1"/>
</dbReference>
<gene>
    <name evidence="7" type="ORF">CTI12_AA479480</name>
</gene>
<dbReference type="InterPro" id="IPR013328">
    <property type="entry name" value="6PGD_dom2"/>
</dbReference>
<reference evidence="7 8" key="1">
    <citation type="journal article" date="2018" name="Mol. Plant">
        <title>The genome of Artemisia annua provides insight into the evolution of Asteraceae family and artemisinin biosynthesis.</title>
        <authorList>
            <person name="Shen Q."/>
            <person name="Zhang L."/>
            <person name="Liao Z."/>
            <person name="Wang S."/>
            <person name="Yan T."/>
            <person name="Shi P."/>
            <person name="Liu M."/>
            <person name="Fu X."/>
            <person name="Pan Q."/>
            <person name="Wang Y."/>
            <person name="Lv Z."/>
            <person name="Lu X."/>
            <person name="Zhang F."/>
            <person name="Jiang W."/>
            <person name="Ma Y."/>
            <person name="Chen M."/>
            <person name="Hao X."/>
            <person name="Li L."/>
            <person name="Tang Y."/>
            <person name="Lv G."/>
            <person name="Zhou Y."/>
            <person name="Sun X."/>
            <person name="Brodelius P.E."/>
            <person name="Rose J.K.C."/>
            <person name="Tang K."/>
        </authorList>
    </citation>
    <scope>NUCLEOTIDE SEQUENCE [LARGE SCALE GENOMIC DNA]</scope>
    <source>
        <strain evidence="8">cv. Huhao1</strain>
        <tissue evidence="7">Leaf</tissue>
    </source>
</reference>
<evidence type="ECO:0000313" key="7">
    <source>
        <dbReference type="EMBL" id="PWA49692.1"/>
    </source>
</evidence>
<dbReference type="GO" id="GO:0050661">
    <property type="term" value="F:NADP binding"/>
    <property type="evidence" value="ECO:0007669"/>
    <property type="project" value="InterPro"/>
</dbReference>
<sequence>MEYLQTSYSTSSQEYPLNVWLDPGAYRKITRSLCFHVIESKQAGTTHHVFEPKKGPFLEFLRMKPLSKSSIVRIEARGSCNGLISLSQDDGHVITSLVVIHPLRKECYELPPFPLRFEKHMRRESCGLGYDAFTNTWKMVCVLLKEYSPPNKPDMLNKNLCTMVHVFGTNSWREIPKVPSYPVTGKTVFANGCLHWLSLKMVLIEFKERSKPEDGEKIPESEEFGLIDPPKRMCDLWRKYSCYYDQLVDLNGEVGYVCSRTMEVWVLKQKEWVPHCRFEEEIVPDGYIDVMGCWNKDGDILIKCRGNGSKVQDLGQIRYIGIKVFYIEHMADLLDTVVLKFQNQKLVQKLESQKVECVALENKFSQLREKHLPYNKTLAVVDKSWDEVTGGSLEESKEALAIAETDDTCTESAMSVAARLFCTVGVHPTRCNEFDESGDPEKHFQALLSLAKEGVEKGKVVAVGECGLDYDRTHFCSPEIQKKYFERQFELAHTLKLPMFLHMRAAASDFCDILEQNKHSCNQAPVSGSKKPAEDGQLIFLTAGDKLLYDQVTSYLDIMGKSRFYLGEVGNGAAMKLVVNMIMGSMMTSFAEGLLLSEKV</sequence>
<dbReference type="AlphaFoldDB" id="A0A2U1LL30"/>
<keyword evidence="2" id="KW-0540">Nuclease</keyword>